<dbReference type="InterPro" id="IPR046883">
    <property type="entry name" value="T6SS_FHA_C"/>
</dbReference>
<evidence type="ECO:0000259" key="2">
    <source>
        <dbReference type="PROSITE" id="PS50006"/>
    </source>
</evidence>
<dbReference type="RefSeq" id="WP_369790241.1">
    <property type="nucleotide sequence ID" value="NZ_CP165628.1"/>
</dbReference>
<accession>A0AB39VVI7</accession>
<gene>
    <name evidence="3" type="primary">tagH</name>
    <name evidence="3" type="ORF">AB3G37_07845</name>
</gene>
<sequence length="609" mass="66774">MRFTLVKSKNGVQPPQTSCDFAPPGGTIGRSEDNNFTLPDENRAISRLQALVHISAEGECRLTNRGNVINVEFNGIPLERGRQVELQDGDRLGIGDYLIEVSSLAQSAPKTDATLMSKSLKAVPASSQLSPAAAIPGEIWDSLADEFSTDNRAQTQAQAAADVQKAKNNPLTELQTQELNPVDPILQIENPAELRQLNKRETDPTRLFTADSPFEQEHILKNPTPSALLAQESSLKRPDSAQQELDPLALFGGAATSSDGNDLFGLMVDSGQPLTPPEHFQSIEPQAEPPKQPSVQHSQPLPTEALTRPDPQPPLPSEMRPEIQAHLARQAEQASRQLSPEPQQAYEPHSAPFTAEQPSSEAPVNPTFEPEEKLAPQPSLSAGRMGIDPVSYQRQPARQSDNSPHLDGNLLQGLLEGIGLSDMQNQPDFDAEKMRLLGQVVSLFSQGTVALLSSRSMLKRGVKAEMTMILDEANNPFKLLPSGKTVLMQMFGTQMPGFMQPEQAVRDALIDLQAHQLGMIAGIRAIIAAMLQSFNPELLETQAREAGQLPRMALSTKRKAALWDYFIKNYQKTSGEIEDDFHTLFGEAFLHAYDVEVEQYKDLQTKQGK</sequence>
<feature type="compositionally biased region" description="Polar residues" evidence="1">
    <location>
        <begin position="332"/>
        <end position="342"/>
    </location>
</feature>
<dbReference type="EMBL" id="CP165628">
    <property type="protein sequence ID" value="XDU73979.1"/>
    <property type="molecule type" value="Genomic_DNA"/>
</dbReference>
<name>A0AB39VVI7_9GAMM</name>
<dbReference type="Pfam" id="PF20232">
    <property type="entry name" value="T6SS_FHA_C"/>
    <property type="match status" value="1"/>
</dbReference>
<dbReference type="InterPro" id="IPR000253">
    <property type="entry name" value="FHA_dom"/>
</dbReference>
<dbReference type="PROSITE" id="PS50006">
    <property type="entry name" value="FHA_DOMAIN"/>
    <property type="match status" value="1"/>
</dbReference>
<dbReference type="Pfam" id="PF00498">
    <property type="entry name" value="FHA"/>
    <property type="match status" value="1"/>
</dbReference>
<dbReference type="InterPro" id="IPR017735">
    <property type="entry name" value="T6SS_FHA"/>
</dbReference>
<dbReference type="SUPFAM" id="SSF49879">
    <property type="entry name" value="SMAD/FHA domain"/>
    <property type="match status" value="1"/>
</dbReference>
<proteinExistence type="predicted"/>
<dbReference type="NCBIfam" id="TIGR03354">
    <property type="entry name" value="VI_FHA"/>
    <property type="match status" value="1"/>
</dbReference>
<dbReference type="CDD" id="cd00060">
    <property type="entry name" value="FHA"/>
    <property type="match status" value="1"/>
</dbReference>
<reference evidence="3" key="1">
    <citation type="submission" date="2024-07" db="EMBL/GenBank/DDBJ databases">
        <authorList>
            <person name="Biller S.J."/>
        </authorList>
    </citation>
    <scope>NUCLEOTIDE SEQUENCE</scope>
    <source>
        <strain evidence="3">WC2420</strain>
    </source>
</reference>
<protein>
    <submittedName>
        <fullName evidence="3">Type VI secretion system-associated FHA domain protein TagH</fullName>
    </submittedName>
</protein>
<dbReference type="AlphaFoldDB" id="A0AB39VVI7"/>
<feature type="domain" description="FHA" evidence="2">
    <location>
        <begin position="26"/>
        <end position="83"/>
    </location>
</feature>
<evidence type="ECO:0000313" key="3">
    <source>
        <dbReference type="EMBL" id="XDU73979.1"/>
    </source>
</evidence>
<organism evidence="3">
    <name type="scientific">Rouxiella sp. WC2420</name>
    <dbReference type="NCBI Taxonomy" id="3234145"/>
    <lineage>
        <taxon>Bacteria</taxon>
        <taxon>Pseudomonadati</taxon>
        <taxon>Pseudomonadota</taxon>
        <taxon>Gammaproteobacteria</taxon>
        <taxon>Enterobacterales</taxon>
        <taxon>Yersiniaceae</taxon>
        <taxon>Rouxiella</taxon>
    </lineage>
</organism>
<dbReference type="InterPro" id="IPR008984">
    <property type="entry name" value="SMAD_FHA_dom_sf"/>
</dbReference>
<evidence type="ECO:0000256" key="1">
    <source>
        <dbReference type="SAM" id="MobiDB-lite"/>
    </source>
</evidence>
<dbReference type="Gene3D" id="2.60.200.20">
    <property type="match status" value="1"/>
</dbReference>
<feature type="region of interest" description="Disordered" evidence="1">
    <location>
        <begin position="262"/>
        <end position="387"/>
    </location>
</feature>